<keyword evidence="2" id="KW-1185">Reference proteome</keyword>
<sequence>MVNLSKPFPCPYYERTEKDTFFLPDLEFEPHEQDATGLMARKRYQFSPNRRSKRA</sequence>
<evidence type="ECO:0000313" key="1">
    <source>
        <dbReference type="EMBL" id="TYI18069.1"/>
    </source>
</evidence>
<dbReference type="Proteomes" id="UP000322667">
    <property type="component" value="Chromosome A07"/>
</dbReference>
<accession>A0A5D2PPS1</accession>
<dbReference type="EMBL" id="CM017616">
    <property type="protein sequence ID" value="TYI18069.1"/>
    <property type="molecule type" value="Genomic_DNA"/>
</dbReference>
<reference evidence="1 2" key="1">
    <citation type="submission" date="2019-07" db="EMBL/GenBank/DDBJ databases">
        <title>WGS assembly of Gossypium tomentosum.</title>
        <authorList>
            <person name="Chen Z.J."/>
            <person name="Sreedasyam A."/>
            <person name="Ando A."/>
            <person name="Song Q."/>
            <person name="De L."/>
            <person name="Hulse-Kemp A."/>
            <person name="Ding M."/>
            <person name="Ye W."/>
            <person name="Kirkbride R."/>
            <person name="Jenkins J."/>
            <person name="Plott C."/>
            <person name="Lovell J."/>
            <person name="Lin Y.-M."/>
            <person name="Vaughn R."/>
            <person name="Liu B."/>
            <person name="Li W."/>
            <person name="Simpson S."/>
            <person name="Scheffler B."/>
            <person name="Saski C."/>
            <person name="Grover C."/>
            <person name="Hu G."/>
            <person name="Conover J."/>
            <person name="Carlson J."/>
            <person name="Shu S."/>
            <person name="Boston L."/>
            <person name="Williams M."/>
            <person name="Peterson D."/>
            <person name="Mcgee K."/>
            <person name="Jones D."/>
            <person name="Wendel J."/>
            <person name="Stelly D."/>
            <person name="Grimwood J."/>
            <person name="Schmutz J."/>
        </authorList>
    </citation>
    <scope>NUCLEOTIDE SEQUENCE [LARGE SCALE GENOMIC DNA]</scope>
    <source>
        <strain evidence="1">7179.01</strain>
    </source>
</reference>
<protein>
    <submittedName>
        <fullName evidence="1">Uncharacterized protein</fullName>
    </submittedName>
</protein>
<organism evidence="1 2">
    <name type="scientific">Gossypium tomentosum</name>
    <name type="common">Hawaiian cotton</name>
    <name type="synonym">Gossypium sandvicense</name>
    <dbReference type="NCBI Taxonomy" id="34277"/>
    <lineage>
        <taxon>Eukaryota</taxon>
        <taxon>Viridiplantae</taxon>
        <taxon>Streptophyta</taxon>
        <taxon>Embryophyta</taxon>
        <taxon>Tracheophyta</taxon>
        <taxon>Spermatophyta</taxon>
        <taxon>Magnoliopsida</taxon>
        <taxon>eudicotyledons</taxon>
        <taxon>Gunneridae</taxon>
        <taxon>Pentapetalae</taxon>
        <taxon>rosids</taxon>
        <taxon>malvids</taxon>
        <taxon>Malvales</taxon>
        <taxon>Malvaceae</taxon>
        <taxon>Malvoideae</taxon>
        <taxon>Gossypium</taxon>
    </lineage>
</organism>
<proteinExistence type="predicted"/>
<dbReference type="AlphaFoldDB" id="A0A5D2PPS1"/>
<gene>
    <name evidence="1" type="ORF">ES332_A07G065400v1</name>
</gene>
<name>A0A5D2PPS1_GOSTO</name>
<evidence type="ECO:0000313" key="2">
    <source>
        <dbReference type="Proteomes" id="UP000322667"/>
    </source>
</evidence>